<feature type="region of interest" description="Disordered" evidence="1">
    <location>
        <begin position="168"/>
        <end position="211"/>
    </location>
</feature>
<feature type="compositionally biased region" description="Polar residues" evidence="1">
    <location>
        <begin position="189"/>
        <end position="205"/>
    </location>
</feature>
<name>A0A165J8S2_XYLHT</name>
<dbReference type="OrthoDB" id="4225223at2759"/>
<dbReference type="InParanoid" id="A0A165J8S2"/>
<dbReference type="Proteomes" id="UP000076632">
    <property type="component" value="Unassembled WGS sequence"/>
</dbReference>
<protein>
    <submittedName>
        <fullName evidence="2">Uncharacterized protein</fullName>
    </submittedName>
</protein>
<dbReference type="RefSeq" id="XP_018191459.1">
    <property type="nucleotide sequence ID" value="XM_018337040.1"/>
</dbReference>
<dbReference type="GeneID" id="28902177"/>
<reference evidence="2 3" key="1">
    <citation type="journal article" date="2016" name="Fungal Biol.">
        <title>The genome of Xylona heveae provides a window into fungal endophytism.</title>
        <authorList>
            <person name="Gazis R."/>
            <person name="Kuo A."/>
            <person name="Riley R."/>
            <person name="LaButti K."/>
            <person name="Lipzen A."/>
            <person name="Lin J."/>
            <person name="Amirebrahimi M."/>
            <person name="Hesse C.N."/>
            <person name="Spatafora J.W."/>
            <person name="Henrissat B."/>
            <person name="Hainaut M."/>
            <person name="Grigoriev I.V."/>
            <person name="Hibbett D.S."/>
        </authorList>
    </citation>
    <scope>NUCLEOTIDE SEQUENCE [LARGE SCALE GENOMIC DNA]</scope>
    <source>
        <strain evidence="2 3">TC161</strain>
    </source>
</reference>
<organism evidence="2 3">
    <name type="scientific">Xylona heveae (strain CBS 132557 / TC161)</name>
    <dbReference type="NCBI Taxonomy" id="1328760"/>
    <lineage>
        <taxon>Eukaryota</taxon>
        <taxon>Fungi</taxon>
        <taxon>Dikarya</taxon>
        <taxon>Ascomycota</taxon>
        <taxon>Pezizomycotina</taxon>
        <taxon>Xylonomycetes</taxon>
        <taxon>Xylonales</taxon>
        <taxon>Xylonaceae</taxon>
        <taxon>Xylona</taxon>
    </lineage>
</organism>
<feature type="compositionally biased region" description="Basic and acidic residues" evidence="1">
    <location>
        <begin position="307"/>
        <end position="322"/>
    </location>
</feature>
<feature type="region of interest" description="Disordered" evidence="1">
    <location>
        <begin position="117"/>
        <end position="144"/>
    </location>
</feature>
<gene>
    <name evidence="2" type="ORF">L228DRAFT_989</name>
</gene>
<evidence type="ECO:0000313" key="3">
    <source>
        <dbReference type="Proteomes" id="UP000076632"/>
    </source>
</evidence>
<feature type="compositionally biased region" description="Low complexity" evidence="1">
    <location>
        <begin position="291"/>
        <end position="300"/>
    </location>
</feature>
<feature type="compositionally biased region" description="Low complexity" evidence="1">
    <location>
        <begin position="173"/>
        <end position="186"/>
    </location>
</feature>
<feature type="region of interest" description="Disordered" evidence="1">
    <location>
        <begin position="263"/>
        <end position="340"/>
    </location>
</feature>
<sequence>MWRNALFIDSKFSCFSCSAWLHENISPFIVSPRDIFLTCEHLKVNCLYQEGQTSHFYPGLFFGAERKNKMDGSVPSFRSFSNHSLSYVKRPLPSVPRRSSSIYSEEEDIIDFYLNPSVSEEPPELDKSSTQSSMRNPSAGYLQQKSDVGMYMHVDASSAYGRNKGEGCSYVASPRQSVPRRSPRISAVRQATNSERNLNGGSLNKSDLKGKRPLLDQHIPSASLSLRLSANSAEEVASVTSTKDQKPKTTFVPNASKTIRSYSFSDEHKESSKPHDQGSFFESDSEDDEGSASLRSSIMSRLRRGSPKTEQRKSDTTSESKQRFKFIPSPRRSSGNDYQGVVWPSARERREAIRKGHYIIYPSYSSTSLAPPSISELKAQRYGSKVNDNRQDSKDSHAKTDMLSAVYASSQYIGGVLASAGKGILKSKDERRREQLKKSIKFIGNPNLSVSNTVYYRG</sequence>
<evidence type="ECO:0000313" key="2">
    <source>
        <dbReference type="EMBL" id="KZF25904.1"/>
    </source>
</evidence>
<accession>A0A165J8S2</accession>
<feature type="compositionally biased region" description="Basic and acidic residues" evidence="1">
    <location>
        <begin position="265"/>
        <end position="276"/>
    </location>
</feature>
<feature type="compositionally biased region" description="Polar residues" evidence="1">
    <location>
        <begin position="128"/>
        <end position="144"/>
    </location>
</feature>
<proteinExistence type="predicted"/>
<dbReference type="AlphaFoldDB" id="A0A165J8S2"/>
<dbReference type="EMBL" id="KV407454">
    <property type="protein sequence ID" value="KZF25904.1"/>
    <property type="molecule type" value="Genomic_DNA"/>
</dbReference>
<evidence type="ECO:0000256" key="1">
    <source>
        <dbReference type="SAM" id="MobiDB-lite"/>
    </source>
</evidence>
<keyword evidence="3" id="KW-1185">Reference proteome</keyword>